<dbReference type="EMBL" id="BMPT01000014">
    <property type="protein sequence ID" value="GGM34022.1"/>
    <property type="molecule type" value="Genomic_DNA"/>
</dbReference>
<sequence>MRARRLLAGLAAAVALTLAAPAGLGTPGPAAAVDGTPGHGRHPGAVLRHTTLGPVLGVDDHRTTGTWSWLGIPYAEPPVGTLRWKPPVPHHRWHGVRPARTHGEGCIQPGRFFSPSPDGPHYDLEVRDGLRQPVGQEVCLTLNVSRPATARRDLPVVVFVHGGSNVVGYSADPMYDGRTLARETDAVVVTVNYRLGLFGWLAPHRTTGDPVADSGNYGTLDQVAALRFVRDNARAFGGDPDNVTVMGESAGAVNVWALLVSPQARGLVDKAVPMSGGLSTTAPDAARDYADRLARAAAQDAGLDGPDAGARLLRRMPADDLVRLALRHGLDATPAVIADGAVVPRDPYAALAAGAARHVPVLAGNTLEEGKLFGGLIGAHRPSDYDRFTMQYEFDPDRPSPWTVRDLLVDEYLPVDEPGGWDEASAELTDLVFTGIARDSMNAVQGSGNDRVYYYQFAWDNEPPPFDDVYGAVHAIDLPFVFGTFGRTVFSYAFSRQNEPGRLELSGLMQGSLRQFVRTGSPQTRDLGVRWGQWPQSVVLDADDRHAQVSVGRFGSGDF</sequence>
<proteinExistence type="inferred from homology"/>
<evidence type="ECO:0000256" key="2">
    <source>
        <dbReference type="ARBA" id="ARBA00022801"/>
    </source>
</evidence>
<comment type="similarity">
    <text evidence="1 3">Belongs to the type-B carboxylesterase/lipase family.</text>
</comment>
<dbReference type="SUPFAM" id="SSF53474">
    <property type="entry name" value="alpha/beta-Hydrolases"/>
    <property type="match status" value="1"/>
</dbReference>
<evidence type="ECO:0000256" key="1">
    <source>
        <dbReference type="ARBA" id="ARBA00005964"/>
    </source>
</evidence>
<dbReference type="InterPro" id="IPR006311">
    <property type="entry name" value="TAT_signal"/>
</dbReference>
<organism evidence="6 7">
    <name type="scientific">Promicromonospora citrea</name>
    <dbReference type="NCBI Taxonomy" id="43677"/>
    <lineage>
        <taxon>Bacteria</taxon>
        <taxon>Bacillati</taxon>
        <taxon>Actinomycetota</taxon>
        <taxon>Actinomycetes</taxon>
        <taxon>Micrococcales</taxon>
        <taxon>Promicromonosporaceae</taxon>
        <taxon>Promicromonospora</taxon>
    </lineage>
</organism>
<feature type="compositionally biased region" description="Low complexity" evidence="4">
    <location>
        <begin position="24"/>
        <end position="33"/>
    </location>
</feature>
<feature type="signal peptide" evidence="3">
    <location>
        <begin position="1"/>
        <end position="32"/>
    </location>
</feature>
<dbReference type="GO" id="GO:0016787">
    <property type="term" value="F:hydrolase activity"/>
    <property type="evidence" value="ECO:0007669"/>
    <property type="project" value="UniProtKB-KW"/>
</dbReference>
<feature type="domain" description="Carboxylesterase type B" evidence="5">
    <location>
        <begin position="49"/>
        <end position="534"/>
    </location>
</feature>
<feature type="region of interest" description="Disordered" evidence="4">
    <location>
        <begin position="24"/>
        <end position="44"/>
    </location>
</feature>
<dbReference type="Gene3D" id="3.40.50.1820">
    <property type="entry name" value="alpha/beta hydrolase"/>
    <property type="match status" value="1"/>
</dbReference>
<dbReference type="InterPro" id="IPR029058">
    <property type="entry name" value="AB_hydrolase_fold"/>
</dbReference>
<dbReference type="RefSeq" id="WP_189087111.1">
    <property type="nucleotide sequence ID" value="NZ_BMPT01000014.1"/>
</dbReference>
<protein>
    <recommendedName>
        <fullName evidence="3">Carboxylic ester hydrolase</fullName>
        <ecNumber evidence="3">3.1.1.-</ecNumber>
    </recommendedName>
</protein>
<dbReference type="Proteomes" id="UP000655589">
    <property type="component" value="Unassembled WGS sequence"/>
</dbReference>
<dbReference type="Pfam" id="PF00135">
    <property type="entry name" value="COesterase"/>
    <property type="match status" value="1"/>
</dbReference>
<dbReference type="PANTHER" id="PTHR11559">
    <property type="entry name" value="CARBOXYLESTERASE"/>
    <property type="match status" value="1"/>
</dbReference>
<keyword evidence="7" id="KW-1185">Reference proteome</keyword>
<dbReference type="InterPro" id="IPR002018">
    <property type="entry name" value="CarbesteraseB"/>
</dbReference>
<accession>A0A8H9L5T7</accession>
<dbReference type="AlphaFoldDB" id="A0A8H9L5T7"/>
<dbReference type="InterPro" id="IPR019826">
    <property type="entry name" value="Carboxylesterase_B_AS"/>
</dbReference>
<dbReference type="PROSITE" id="PS00122">
    <property type="entry name" value="CARBOXYLESTERASE_B_1"/>
    <property type="match status" value="1"/>
</dbReference>
<gene>
    <name evidence="6" type="primary">pnbA</name>
    <name evidence="6" type="ORF">GCM10010102_31990</name>
</gene>
<keyword evidence="3" id="KW-0732">Signal</keyword>
<evidence type="ECO:0000259" key="5">
    <source>
        <dbReference type="Pfam" id="PF00135"/>
    </source>
</evidence>
<keyword evidence="2 3" id="KW-0378">Hydrolase</keyword>
<reference evidence="6" key="2">
    <citation type="submission" date="2020-09" db="EMBL/GenBank/DDBJ databases">
        <authorList>
            <person name="Sun Q."/>
            <person name="Ohkuma M."/>
        </authorList>
    </citation>
    <scope>NUCLEOTIDE SEQUENCE</scope>
    <source>
        <strain evidence="6">JCM 3051</strain>
    </source>
</reference>
<evidence type="ECO:0000256" key="3">
    <source>
        <dbReference type="RuleBase" id="RU361235"/>
    </source>
</evidence>
<evidence type="ECO:0000313" key="7">
    <source>
        <dbReference type="Proteomes" id="UP000655589"/>
    </source>
</evidence>
<dbReference type="EC" id="3.1.1.-" evidence="3"/>
<evidence type="ECO:0000256" key="4">
    <source>
        <dbReference type="SAM" id="MobiDB-lite"/>
    </source>
</evidence>
<evidence type="ECO:0000313" key="6">
    <source>
        <dbReference type="EMBL" id="GGM34022.1"/>
    </source>
</evidence>
<dbReference type="InterPro" id="IPR050309">
    <property type="entry name" value="Type-B_Carboxylest/Lipase"/>
</dbReference>
<dbReference type="PROSITE" id="PS51318">
    <property type="entry name" value="TAT"/>
    <property type="match status" value="1"/>
</dbReference>
<comment type="caution">
    <text evidence="6">The sequence shown here is derived from an EMBL/GenBank/DDBJ whole genome shotgun (WGS) entry which is preliminary data.</text>
</comment>
<reference evidence="6" key="1">
    <citation type="journal article" date="2014" name="Int. J. Syst. Evol. Microbiol.">
        <title>Complete genome sequence of Corynebacterium casei LMG S-19264T (=DSM 44701T), isolated from a smear-ripened cheese.</title>
        <authorList>
            <consortium name="US DOE Joint Genome Institute (JGI-PGF)"/>
            <person name="Walter F."/>
            <person name="Albersmeier A."/>
            <person name="Kalinowski J."/>
            <person name="Ruckert C."/>
        </authorList>
    </citation>
    <scope>NUCLEOTIDE SEQUENCE</scope>
    <source>
        <strain evidence="6">JCM 3051</strain>
    </source>
</reference>
<feature type="chain" id="PRO_5034805614" description="Carboxylic ester hydrolase" evidence="3">
    <location>
        <begin position="33"/>
        <end position="559"/>
    </location>
</feature>
<name>A0A8H9L5T7_9MICO</name>